<accession>A0A3M7SAM9</accession>
<protein>
    <submittedName>
        <fullName evidence="1">Uncharacterized protein</fullName>
    </submittedName>
</protein>
<reference evidence="1 2" key="1">
    <citation type="journal article" date="2018" name="Sci. Rep.">
        <title>Genomic signatures of local adaptation to the degree of environmental predictability in rotifers.</title>
        <authorList>
            <person name="Franch-Gras L."/>
            <person name="Hahn C."/>
            <person name="Garcia-Roger E.M."/>
            <person name="Carmona M.J."/>
            <person name="Serra M."/>
            <person name="Gomez A."/>
        </authorList>
    </citation>
    <scope>NUCLEOTIDE SEQUENCE [LARGE SCALE GENOMIC DNA]</scope>
    <source>
        <strain evidence="1">HYR1</strain>
    </source>
</reference>
<proteinExistence type="predicted"/>
<sequence length="110" mass="12841">MNFFLTFVQQLKRKINLTINSIKNNKIKIVLLKFIQTRVVLKGLKIDRNDLRFGNMKKYLGKSHQLVLLQNKRPLSTFLPLSTSSNQSRSLDEQTESDGYFIHGALARYR</sequence>
<evidence type="ECO:0000313" key="1">
    <source>
        <dbReference type="EMBL" id="RNA32854.1"/>
    </source>
</evidence>
<dbReference type="Proteomes" id="UP000276133">
    <property type="component" value="Unassembled WGS sequence"/>
</dbReference>
<organism evidence="1 2">
    <name type="scientific">Brachionus plicatilis</name>
    <name type="common">Marine rotifer</name>
    <name type="synonym">Brachionus muelleri</name>
    <dbReference type="NCBI Taxonomy" id="10195"/>
    <lineage>
        <taxon>Eukaryota</taxon>
        <taxon>Metazoa</taxon>
        <taxon>Spiralia</taxon>
        <taxon>Gnathifera</taxon>
        <taxon>Rotifera</taxon>
        <taxon>Eurotatoria</taxon>
        <taxon>Monogononta</taxon>
        <taxon>Pseudotrocha</taxon>
        <taxon>Ploima</taxon>
        <taxon>Brachionidae</taxon>
        <taxon>Brachionus</taxon>
    </lineage>
</organism>
<dbReference type="EMBL" id="REGN01001736">
    <property type="protein sequence ID" value="RNA32854.1"/>
    <property type="molecule type" value="Genomic_DNA"/>
</dbReference>
<dbReference type="AlphaFoldDB" id="A0A3M7SAM9"/>
<gene>
    <name evidence="1" type="ORF">BpHYR1_017174</name>
</gene>
<evidence type="ECO:0000313" key="2">
    <source>
        <dbReference type="Proteomes" id="UP000276133"/>
    </source>
</evidence>
<keyword evidence="2" id="KW-1185">Reference proteome</keyword>
<name>A0A3M7SAM9_BRAPC</name>
<comment type="caution">
    <text evidence="1">The sequence shown here is derived from an EMBL/GenBank/DDBJ whole genome shotgun (WGS) entry which is preliminary data.</text>
</comment>